<name>A0AAD7WP40_9TELE</name>
<dbReference type="AlphaFoldDB" id="A0AAD7WP40"/>
<organism evidence="2 3">
    <name type="scientific">Aldrovandia affinis</name>
    <dbReference type="NCBI Taxonomy" id="143900"/>
    <lineage>
        <taxon>Eukaryota</taxon>
        <taxon>Metazoa</taxon>
        <taxon>Chordata</taxon>
        <taxon>Craniata</taxon>
        <taxon>Vertebrata</taxon>
        <taxon>Euteleostomi</taxon>
        <taxon>Actinopterygii</taxon>
        <taxon>Neopterygii</taxon>
        <taxon>Teleostei</taxon>
        <taxon>Notacanthiformes</taxon>
        <taxon>Halosauridae</taxon>
        <taxon>Aldrovandia</taxon>
    </lineage>
</organism>
<gene>
    <name evidence="2" type="ORF">AAFF_G00344470</name>
</gene>
<keyword evidence="3" id="KW-1185">Reference proteome</keyword>
<proteinExistence type="predicted"/>
<evidence type="ECO:0000256" key="1">
    <source>
        <dbReference type="SAM" id="MobiDB-lite"/>
    </source>
</evidence>
<comment type="caution">
    <text evidence="2">The sequence shown here is derived from an EMBL/GenBank/DDBJ whole genome shotgun (WGS) entry which is preliminary data.</text>
</comment>
<protein>
    <submittedName>
        <fullName evidence="2">Uncharacterized protein</fullName>
    </submittedName>
</protein>
<evidence type="ECO:0000313" key="2">
    <source>
        <dbReference type="EMBL" id="KAJ8404097.1"/>
    </source>
</evidence>
<feature type="compositionally biased region" description="Polar residues" evidence="1">
    <location>
        <begin position="1"/>
        <end position="10"/>
    </location>
</feature>
<dbReference type="EMBL" id="JAINUG010000055">
    <property type="protein sequence ID" value="KAJ8404097.1"/>
    <property type="molecule type" value="Genomic_DNA"/>
</dbReference>
<evidence type="ECO:0000313" key="3">
    <source>
        <dbReference type="Proteomes" id="UP001221898"/>
    </source>
</evidence>
<accession>A0AAD7WP40</accession>
<dbReference type="Proteomes" id="UP001221898">
    <property type="component" value="Unassembled WGS sequence"/>
</dbReference>
<feature type="region of interest" description="Disordered" evidence="1">
    <location>
        <begin position="1"/>
        <end position="22"/>
    </location>
</feature>
<sequence>MSFHPPTNTVSPLLPSGNPSPSWTLGLTSRGCCLRGRLEKTPEEVHGGDGIRTFDPGGTLPEWTCWLSWWPLDMCRSALPRSELKRRVYGIPRGRTGK</sequence>
<feature type="compositionally biased region" description="Low complexity" evidence="1">
    <location>
        <begin position="11"/>
        <end position="22"/>
    </location>
</feature>
<reference evidence="2" key="1">
    <citation type="journal article" date="2023" name="Science">
        <title>Genome structures resolve the early diversification of teleost fishes.</title>
        <authorList>
            <person name="Parey E."/>
            <person name="Louis A."/>
            <person name="Montfort J."/>
            <person name="Bouchez O."/>
            <person name="Roques C."/>
            <person name="Iampietro C."/>
            <person name="Lluch J."/>
            <person name="Castinel A."/>
            <person name="Donnadieu C."/>
            <person name="Desvignes T."/>
            <person name="Floi Bucao C."/>
            <person name="Jouanno E."/>
            <person name="Wen M."/>
            <person name="Mejri S."/>
            <person name="Dirks R."/>
            <person name="Jansen H."/>
            <person name="Henkel C."/>
            <person name="Chen W.J."/>
            <person name="Zahm M."/>
            <person name="Cabau C."/>
            <person name="Klopp C."/>
            <person name="Thompson A.W."/>
            <person name="Robinson-Rechavi M."/>
            <person name="Braasch I."/>
            <person name="Lecointre G."/>
            <person name="Bobe J."/>
            <person name="Postlethwait J.H."/>
            <person name="Berthelot C."/>
            <person name="Roest Crollius H."/>
            <person name="Guiguen Y."/>
        </authorList>
    </citation>
    <scope>NUCLEOTIDE SEQUENCE</scope>
    <source>
        <strain evidence="2">NC1722</strain>
    </source>
</reference>